<name>A0A251UV40_HELAN</name>
<evidence type="ECO:0000313" key="2">
    <source>
        <dbReference type="EMBL" id="OTG03768.1"/>
    </source>
</evidence>
<evidence type="ECO:0000313" key="3">
    <source>
        <dbReference type="EMBL" id="OTG27208.1"/>
    </source>
</evidence>
<proteinExistence type="predicted"/>
<dbReference type="EMBL" id="CM007893">
    <property type="protein sequence ID" value="OTG27208.1"/>
    <property type="molecule type" value="Genomic_DNA"/>
</dbReference>
<dbReference type="Proteomes" id="UP000215914">
    <property type="component" value="Chromosome 12"/>
</dbReference>
<sequence>MSIFRTDLTLCLCRSRTRTTGYRFRSMRRTRYTNIHGRKRNGEIESCTRTV</sequence>
<dbReference type="Proteomes" id="UP000215914">
    <property type="component" value="Chromosome 4"/>
</dbReference>
<dbReference type="AlphaFoldDB" id="A0A251UV40"/>
<evidence type="ECO:0000313" key="1">
    <source>
        <dbReference type="EMBL" id="KAF5776233.1"/>
    </source>
</evidence>
<reference evidence="1 4" key="1">
    <citation type="journal article" date="2017" name="Nature">
        <title>The sunflower genome provides insights into oil metabolism, flowering and Asterid evolution.</title>
        <authorList>
            <person name="Badouin H."/>
            <person name="Gouzy J."/>
            <person name="Grassa C.J."/>
            <person name="Murat F."/>
            <person name="Staton S.E."/>
            <person name="Cottret L."/>
            <person name="Lelandais-Briere C."/>
            <person name="Owens G.L."/>
            <person name="Carrere S."/>
            <person name="Mayjonade B."/>
            <person name="Legrand L."/>
            <person name="Gill N."/>
            <person name="Kane N.C."/>
            <person name="Bowers J.E."/>
            <person name="Hubner S."/>
            <person name="Bellec A."/>
            <person name="Berard A."/>
            <person name="Berges H."/>
            <person name="Blanchet N."/>
            <person name="Boniface M.C."/>
            <person name="Brunel D."/>
            <person name="Catrice O."/>
            <person name="Chaidir N."/>
            <person name="Claudel C."/>
            <person name="Donnadieu C."/>
            <person name="Faraut T."/>
            <person name="Fievet G."/>
            <person name="Helmstetter N."/>
            <person name="King M."/>
            <person name="Knapp S.J."/>
            <person name="Lai Z."/>
            <person name="Le Paslier M.C."/>
            <person name="Lippi Y."/>
            <person name="Lorenzon L."/>
            <person name="Mandel J.R."/>
            <person name="Marage G."/>
            <person name="Marchand G."/>
            <person name="Marquand E."/>
            <person name="Bret-Mestries E."/>
            <person name="Morien E."/>
            <person name="Nambeesan S."/>
            <person name="Nguyen T."/>
            <person name="Pegot-Espagnet P."/>
            <person name="Pouilly N."/>
            <person name="Raftis F."/>
            <person name="Sallet E."/>
            <person name="Schiex T."/>
            <person name="Thomas J."/>
            <person name="Vandecasteele C."/>
            <person name="Vares D."/>
            <person name="Vear F."/>
            <person name="Vautrin S."/>
            <person name="Crespi M."/>
            <person name="Mangin B."/>
            <person name="Burke J.M."/>
            <person name="Salse J."/>
            <person name="Munos S."/>
            <person name="Vincourt P."/>
            <person name="Rieseberg L.H."/>
            <person name="Langlade N.B."/>
        </authorList>
    </citation>
    <scope>NUCLEOTIDE SEQUENCE [LARGE SCALE GENOMIC DNA]</scope>
    <source>
        <strain evidence="4">cv. SF193</strain>
        <tissue evidence="1">Leaves</tissue>
    </source>
</reference>
<reference evidence="1" key="3">
    <citation type="submission" date="2020-06" db="EMBL/GenBank/DDBJ databases">
        <title>Helianthus annuus Genome sequencing and assembly Release 2.</title>
        <authorList>
            <person name="Gouzy J."/>
            <person name="Langlade N."/>
            <person name="Munos S."/>
        </authorList>
    </citation>
    <scope>NUCLEOTIDE SEQUENCE</scope>
    <source>
        <tissue evidence="1">Leaves</tissue>
    </source>
</reference>
<dbReference type="Gramene" id="mRNA:HanXRQr2_Chr12g0521961">
    <property type="protein sequence ID" value="mRNA:HanXRQr2_Chr12g0521961"/>
    <property type="gene ID" value="HanXRQr2_Chr12g0521961"/>
</dbReference>
<evidence type="ECO:0000313" key="4">
    <source>
        <dbReference type="Proteomes" id="UP000215914"/>
    </source>
</evidence>
<dbReference type="EMBL" id="CM007901">
    <property type="protein sequence ID" value="OTG03768.1"/>
    <property type="molecule type" value="Genomic_DNA"/>
</dbReference>
<accession>A0A251UV40</accession>
<reference evidence="3" key="2">
    <citation type="submission" date="2017-02" db="EMBL/GenBank/DDBJ databases">
        <title>Sunflower complete genome.</title>
        <authorList>
            <person name="Langlade N."/>
            <person name="Munos S."/>
        </authorList>
    </citation>
    <scope>NUCLEOTIDE SEQUENCE [LARGE SCALE GENOMIC DNA]</scope>
    <source>
        <tissue evidence="3">Leaves</tissue>
    </source>
</reference>
<keyword evidence="4" id="KW-1185">Reference proteome</keyword>
<dbReference type="EMBL" id="MNCJ02000327">
    <property type="protein sequence ID" value="KAF5776233.1"/>
    <property type="molecule type" value="Genomic_DNA"/>
</dbReference>
<gene>
    <name evidence="3" type="ORF">HannXRQ_Chr04g0097541</name>
    <name evidence="2" type="ORF">HannXRQ_Chr12g0354971</name>
    <name evidence="1" type="ORF">HanXRQr2_Chr12g0521961</name>
</gene>
<organism evidence="3 4">
    <name type="scientific">Helianthus annuus</name>
    <name type="common">Common sunflower</name>
    <dbReference type="NCBI Taxonomy" id="4232"/>
    <lineage>
        <taxon>Eukaryota</taxon>
        <taxon>Viridiplantae</taxon>
        <taxon>Streptophyta</taxon>
        <taxon>Embryophyta</taxon>
        <taxon>Tracheophyta</taxon>
        <taxon>Spermatophyta</taxon>
        <taxon>Magnoliopsida</taxon>
        <taxon>eudicotyledons</taxon>
        <taxon>Gunneridae</taxon>
        <taxon>Pentapetalae</taxon>
        <taxon>asterids</taxon>
        <taxon>campanulids</taxon>
        <taxon>Asterales</taxon>
        <taxon>Asteraceae</taxon>
        <taxon>Asteroideae</taxon>
        <taxon>Heliantheae alliance</taxon>
        <taxon>Heliantheae</taxon>
        <taxon>Helianthus</taxon>
    </lineage>
</organism>
<protein>
    <submittedName>
        <fullName evidence="3">Uncharacterized protein</fullName>
    </submittedName>
</protein>